<evidence type="ECO:0000313" key="1">
    <source>
        <dbReference type="EMBL" id="ACR13963.1"/>
    </source>
</evidence>
<protein>
    <submittedName>
        <fullName evidence="1">Uncharacterized protein</fullName>
    </submittedName>
</protein>
<accession>C5BKD3</accession>
<evidence type="ECO:0000313" key="2">
    <source>
        <dbReference type="Proteomes" id="UP000009080"/>
    </source>
</evidence>
<dbReference type="AlphaFoldDB" id="C5BKD3"/>
<keyword evidence="2" id="KW-1185">Reference proteome</keyword>
<gene>
    <name evidence="1" type="ordered locus">TERTU_2397</name>
</gene>
<organism evidence="1 2">
    <name type="scientific">Teredinibacter turnerae (strain ATCC 39867 / T7901)</name>
    <dbReference type="NCBI Taxonomy" id="377629"/>
    <lineage>
        <taxon>Bacteria</taxon>
        <taxon>Pseudomonadati</taxon>
        <taxon>Pseudomonadota</taxon>
        <taxon>Gammaproteobacteria</taxon>
        <taxon>Cellvibrionales</taxon>
        <taxon>Cellvibrionaceae</taxon>
        <taxon>Teredinibacter</taxon>
    </lineage>
</organism>
<dbReference type="Proteomes" id="UP000009080">
    <property type="component" value="Chromosome"/>
</dbReference>
<dbReference type="HOGENOM" id="CLU_3259035_0_0_6"/>
<dbReference type="KEGG" id="ttu:TERTU_2397"/>
<proteinExistence type="predicted"/>
<dbReference type="EMBL" id="CP001614">
    <property type="protein sequence ID" value="ACR13963.1"/>
    <property type="molecule type" value="Genomic_DNA"/>
</dbReference>
<name>C5BKD3_TERTT</name>
<sequence>MLFLKSTTGTIAFTDEVKSELSEYFSPAGVRLDSIKTHDDYL</sequence>
<reference evidence="1 2" key="1">
    <citation type="journal article" date="2009" name="PLoS ONE">
        <title>The complete genome of Teredinibacter turnerae T7901: an intracellular endosymbiont of marine wood-boring bivalves (shipworms).</title>
        <authorList>
            <person name="Yang J.C."/>
            <person name="Madupu R."/>
            <person name="Durkin A.S."/>
            <person name="Ekborg N.A."/>
            <person name="Pedamallu C.S."/>
            <person name="Hostetler J.B."/>
            <person name="Radune D."/>
            <person name="Toms B.S."/>
            <person name="Henrissat B."/>
            <person name="Coutinho P.M."/>
            <person name="Schwarz S."/>
            <person name="Field L."/>
            <person name="Trindade-Silva A.E."/>
            <person name="Soares C.A.G."/>
            <person name="Elshahawi S."/>
            <person name="Hanora A."/>
            <person name="Schmidt E.W."/>
            <person name="Haygood M.G."/>
            <person name="Posfai J."/>
            <person name="Benner J."/>
            <person name="Madinger C."/>
            <person name="Nove J."/>
            <person name="Anton B."/>
            <person name="Chaudhary K."/>
            <person name="Foster J."/>
            <person name="Holman A."/>
            <person name="Kumar S."/>
            <person name="Lessard P.A."/>
            <person name="Luyten Y.A."/>
            <person name="Slatko B."/>
            <person name="Wood N."/>
            <person name="Wu B."/>
            <person name="Teplitski M."/>
            <person name="Mougous J.D."/>
            <person name="Ward N."/>
            <person name="Eisen J.A."/>
            <person name="Badger J.H."/>
            <person name="Distel D.L."/>
        </authorList>
    </citation>
    <scope>NUCLEOTIDE SEQUENCE [LARGE SCALE GENOMIC DNA]</scope>
    <source>
        <strain evidence="2">ATCC 39867 / T7901</strain>
    </source>
</reference>